<evidence type="ECO:0000259" key="2">
    <source>
        <dbReference type="Pfam" id="PF03779"/>
    </source>
</evidence>
<comment type="caution">
    <text evidence="4">The sequence shown here is derived from an EMBL/GenBank/DDBJ whole genome shotgun (WGS) entry which is preliminary data.</text>
</comment>
<organism evidence="4 5">
    <name type="scientific">Bacillus salipaludis</name>
    <dbReference type="NCBI Taxonomy" id="2547811"/>
    <lineage>
        <taxon>Bacteria</taxon>
        <taxon>Bacillati</taxon>
        <taxon>Bacillota</taxon>
        <taxon>Bacilli</taxon>
        <taxon>Bacillales</taxon>
        <taxon>Bacillaceae</taxon>
        <taxon>Bacillus</taxon>
    </lineage>
</organism>
<keyword evidence="6" id="KW-1185">Reference proteome</keyword>
<dbReference type="EMBL" id="SMYO01000001">
    <property type="protein sequence ID" value="TDK64744.1"/>
    <property type="molecule type" value="Genomic_DNA"/>
</dbReference>
<evidence type="ECO:0000313" key="4">
    <source>
        <dbReference type="EMBL" id="TDK64744.1"/>
    </source>
</evidence>
<keyword evidence="1" id="KW-0472">Membrane</keyword>
<dbReference type="InterPro" id="IPR005530">
    <property type="entry name" value="SPW"/>
</dbReference>
<reference evidence="3" key="2">
    <citation type="submission" date="2023-08" db="EMBL/GenBank/DDBJ databases">
        <title>Nitrogen cycling bacteria in agricultural field soils.</title>
        <authorList>
            <person name="Jang J."/>
        </authorList>
    </citation>
    <scope>NUCLEOTIDE SEQUENCE</scope>
    <source>
        <strain evidence="3">PS3-36</strain>
    </source>
</reference>
<dbReference type="Pfam" id="PF03779">
    <property type="entry name" value="SPW"/>
    <property type="match status" value="1"/>
</dbReference>
<dbReference type="AlphaFoldDB" id="A0A4R5W100"/>
<keyword evidence="1" id="KW-0812">Transmembrane</keyword>
<dbReference type="RefSeq" id="WP_133332372.1">
    <property type="nucleotide sequence ID" value="NZ_JAVGVR010000001.1"/>
</dbReference>
<dbReference type="Proteomes" id="UP001178888">
    <property type="component" value="Unassembled WGS sequence"/>
</dbReference>
<dbReference type="EMBL" id="JAVGVR010000001">
    <property type="protein sequence ID" value="MDQ6597049.1"/>
    <property type="molecule type" value="Genomic_DNA"/>
</dbReference>
<protein>
    <submittedName>
        <fullName evidence="3">SPW repeat protein</fullName>
    </submittedName>
</protein>
<evidence type="ECO:0000313" key="5">
    <source>
        <dbReference type="Proteomes" id="UP000295132"/>
    </source>
</evidence>
<accession>A0A4R5W100</accession>
<reference evidence="4 5" key="1">
    <citation type="submission" date="2019-03" db="EMBL/GenBank/DDBJ databases">
        <title>Bacillus niacini sp. nov. a Nicotinate-Metabolizing Mesophile Isolated from Soil.</title>
        <authorList>
            <person name="Zhang G."/>
        </authorList>
    </citation>
    <scope>NUCLEOTIDE SEQUENCE [LARGE SCALE GENOMIC DNA]</scope>
    <source>
        <strain evidence="4 5">WN066</strain>
    </source>
</reference>
<sequence length="56" mass="6413">MWQLWLTGLIGIWVFFSPWVYNFTDNTGALWNSIIFGVILLILAIWAGSKAKNNNP</sequence>
<proteinExistence type="predicted"/>
<dbReference type="Proteomes" id="UP000295132">
    <property type="component" value="Unassembled WGS sequence"/>
</dbReference>
<evidence type="ECO:0000256" key="1">
    <source>
        <dbReference type="SAM" id="Phobius"/>
    </source>
</evidence>
<feature type="transmembrane region" description="Helical" evidence="1">
    <location>
        <begin position="29"/>
        <end position="48"/>
    </location>
</feature>
<keyword evidence="1" id="KW-1133">Transmembrane helix</keyword>
<evidence type="ECO:0000313" key="6">
    <source>
        <dbReference type="Proteomes" id="UP001178888"/>
    </source>
</evidence>
<gene>
    <name evidence="4" type="ORF">E2K98_00410</name>
    <name evidence="3" type="ORF">RCG21_11910</name>
</gene>
<name>A0A4R5W100_9BACI</name>
<feature type="transmembrane region" description="Helical" evidence="1">
    <location>
        <begin position="5"/>
        <end position="23"/>
    </location>
</feature>
<feature type="domain" description="SPW repeat-containing integral membrane" evidence="2">
    <location>
        <begin position="2"/>
        <end position="50"/>
    </location>
</feature>
<evidence type="ECO:0000313" key="3">
    <source>
        <dbReference type="EMBL" id="MDQ6597049.1"/>
    </source>
</evidence>